<dbReference type="SUPFAM" id="SSF55729">
    <property type="entry name" value="Acyl-CoA N-acyltransferases (Nat)"/>
    <property type="match status" value="1"/>
</dbReference>
<feature type="domain" description="N-acetyltransferase" evidence="1">
    <location>
        <begin position="1"/>
        <end position="157"/>
    </location>
</feature>
<comment type="caution">
    <text evidence="2">The sequence shown here is derived from an EMBL/GenBank/DDBJ whole genome shotgun (WGS) entry which is preliminary data.</text>
</comment>
<sequence>MRIRFAMEKDIPAILAMCEAVTAESRFHRYGINKEKLLVVITSMMSTQGKVCILLAERTDGNIAGLLAGYVTDFFFCDGIVAQDRLFYVRPDYRGSSAAVKLLIAFRRWAENHQANELSINMSVGIDMGRFNKLMTHMGFGCCGSNFSLALAGQHHQ</sequence>
<dbReference type="InterPro" id="IPR000182">
    <property type="entry name" value="GNAT_dom"/>
</dbReference>
<proteinExistence type="predicted"/>
<dbReference type="InterPro" id="IPR016181">
    <property type="entry name" value="Acyl_CoA_acyltransferase"/>
</dbReference>
<organism evidence="2">
    <name type="scientific">mine drainage metagenome</name>
    <dbReference type="NCBI Taxonomy" id="410659"/>
    <lineage>
        <taxon>unclassified sequences</taxon>
        <taxon>metagenomes</taxon>
        <taxon>ecological metagenomes</taxon>
    </lineage>
</organism>
<dbReference type="EMBL" id="MLJW01000106">
    <property type="protein sequence ID" value="OIQ99415.1"/>
    <property type="molecule type" value="Genomic_DNA"/>
</dbReference>
<dbReference type="Pfam" id="PF00583">
    <property type="entry name" value="Acetyltransf_1"/>
    <property type="match status" value="1"/>
</dbReference>
<dbReference type="Gene3D" id="3.40.630.30">
    <property type="match status" value="1"/>
</dbReference>
<name>A0A1J5S5M4_9ZZZZ</name>
<dbReference type="GO" id="GO:0016747">
    <property type="term" value="F:acyltransferase activity, transferring groups other than amino-acyl groups"/>
    <property type="evidence" value="ECO:0007669"/>
    <property type="project" value="InterPro"/>
</dbReference>
<evidence type="ECO:0000313" key="2">
    <source>
        <dbReference type="EMBL" id="OIQ99415.1"/>
    </source>
</evidence>
<dbReference type="AlphaFoldDB" id="A0A1J5S5M4"/>
<reference evidence="2" key="1">
    <citation type="submission" date="2016-10" db="EMBL/GenBank/DDBJ databases">
        <title>Sequence of Gallionella enrichment culture.</title>
        <authorList>
            <person name="Poehlein A."/>
            <person name="Muehling M."/>
            <person name="Daniel R."/>
        </authorList>
    </citation>
    <scope>NUCLEOTIDE SEQUENCE</scope>
</reference>
<evidence type="ECO:0000259" key="1">
    <source>
        <dbReference type="PROSITE" id="PS51186"/>
    </source>
</evidence>
<gene>
    <name evidence="2" type="ORF">GALL_185120</name>
</gene>
<accession>A0A1J5S5M4</accession>
<protein>
    <recommendedName>
        <fullName evidence="1">N-acetyltransferase domain-containing protein</fullName>
    </recommendedName>
</protein>
<dbReference type="PROSITE" id="PS51186">
    <property type="entry name" value="GNAT"/>
    <property type="match status" value="1"/>
</dbReference>